<feature type="domain" description="Lysophospholipase NTE1-like P-loop" evidence="1">
    <location>
        <begin position="48"/>
        <end position="79"/>
    </location>
</feature>
<dbReference type="EMBL" id="JASSZA010000001">
    <property type="protein sequence ID" value="KAK2120854.1"/>
    <property type="molecule type" value="Genomic_DNA"/>
</dbReference>
<dbReference type="Pfam" id="PF24179">
    <property type="entry name" value="NTE_Ploop"/>
    <property type="match status" value="1"/>
</dbReference>
<evidence type="ECO:0000259" key="1">
    <source>
        <dbReference type="Pfam" id="PF24179"/>
    </source>
</evidence>
<dbReference type="Proteomes" id="UP001266305">
    <property type="component" value="Unassembled WGS sequence"/>
</dbReference>
<proteinExistence type="predicted"/>
<sequence length="165" mass="17624">MGSLRMGRCEVRVARGWGGVRPGRPKDGEEFGLPTAGSKWDSGNPAVNLSTVAVMPVSEDVPLTTFTLELEHALSAIGKPGPPGLQPASSTCPTVLQVDPRTEKVAHPHQRLGTAQVPGDMCGAHTFWTVRPEGLGLLLGGVYCITLASHHVPHTIMLRCREHPR</sequence>
<organism evidence="2 3">
    <name type="scientific">Saguinus oedipus</name>
    <name type="common">Cotton-top tamarin</name>
    <name type="synonym">Oedipomidas oedipus</name>
    <dbReference type="NCBI Taxonomy" id="9490"/>
    <lineage>
        <taxon>Eukaryota</taxon>
        <taxon>Metazoa</taxon>
        <taxon>Chordata</taxon>
        <taxon>Craniata</taxon>
        <taxon>Vertebrata</taxon>
        <taxon>Euteleostomi</taxon>
        <taxon>Mammalia</taxon>
        <taxon>Eutheria</taxon>
        <taxon>Euarchontoglires</taxon>
        <taxon>Primates</taxon>
        <taxon>Haplorrhini</taxon>
        <taxon>Platyrrhini</taxon>
        <taxon>Cebidae</taxon>
        <taxon>Callitrichinae</taxon>
        <taxon>Saguinus</taxon>
    </lineage>
</organism>
<evidence type="ECO:0000313" key="3">
    <source>
        <dbReference type="Proteomes" id="UP001266305"/>
    </source>
</evidence>
<name>A0ABQ9WGT7_SAGOE</name>
<gene>
    <name evidence="2" type="ORF">P7K49_002240</name>
</gene>
<evidence type="ECO:0000313" key="2">
    <source>
        <dbReference type="EMBL" id="KAK2120854.1"/>
    </source>
</evidence>
<protein>
    <recommendedName>
        <fullName evidence="1">Lysophospholipase NTE1-like P-loop domain-containing protein</fullName>
    </recommendedName>
</protein>
<dbReference type="InterPro" id="IPR056556">
    <property type="entry name" value="NTE1_P-loop_dom"/>
</dbReference>
<keyword evidence="3" id="KW-1185">Reference proteome</keyword>
<accession>A0ABQ9WGT7</accession>
<reference evidence="2 3" key="1">
    <citation type="submission" date="2023-05" db="EMBL/GenBank/DDBJ databases">
        <title>B98-5 Cell Line De Novo Hybrid Assembly: An Optical Mapping Approach.</title>
        <authorList>
            <person name="Kananen K."/>
            <person name="Auerbach J.A."/>
            <person name="Kautto E."/>
            <person name="Blachly J.S."/>
        </authorList>
    </citation>
    <scope>NUCLEOTIDE SEQUENCE [LARGE SCALE GENOMIC DNA]</scope>
    <source>
        <strain evidence="2">B95-8</strain>
        <tissue evidence="2">Cell line</tissue>
    </source>
</reference>
<comment type="caution">
    <text evidence="2">The sequence shown here is derived from an EMBL/GenBank/DDBJ whole genome shotgun (WGS) entry which is preliminary data.</text>
</comment>